<reference evidence="3" key="1">
    <citation type="submission" date="2011-07" db="EMBL/GenBank/DDBJ databases">
        <authorList>
            <person name="Stanhope M.J."/>
            <person name="Durkin A.S."/>
            <person name="Hostetler J."/>
            <person name="Kim M."/>
            <person name="Radune D."/>
            <person name="Singh I."/>
            <person name="Town C.D."/>
        </authorList>
    </citation>
    <scope>NUCLEOTIDE SEQUENCE [LARGE SCALE GENOMIC DNA]</scope>
    <source>
        <strain evidence="3">HS-6</strain>
    </source>
</reference>
<evidence type="ECO:0000313" key="4">
    <source>
        <dbReference type="Proteomes" id="UP000004322"/>
    </source>
</evidence>
<keyword evidence="2" id="KW-0732">Signal</keyword>
<accession>G5JNN0</accession>
<feature type="signal peptide" evidence="2">
    <location>
        <begin position="1"/>
        <end position="21"/>
    </location>
</feature>
<evidence type="ECO:0000256" key="1">
    <source>
        <dbReference type="SAM" id="MobiDB-lite"/>
    </source>
</evidence>
<proteinExistence type="predicted"/>
<keyword evidence="3" id="KW-0449">Lipoprotein</keyword>
<comment type="caution">
    <text evidence="3">The sequence shown here is derived from an EMBL/GenBank/DDBJ whole genome shotgun (WGS) entry which is preliminary data.</text>
</comment>
<organism evidence="3 4">
    <name type="scientific">Streptococcus criceti HS-6</name>
    <dbReference type="NCBI Taxonomy" id="873449"/>
    <lineage>
        <taxon>Bacteria</taxon>
        <taxon>Bacillati</taxon>
        <taxon>Bacillota</taxon>
        <taxon>Bacilli</taxon>
        <taxon>Lactobacillales</taxon>
        <taxon>Streptococcaceae</taxon>
        <taxon>Streptococcus</taxon>
    </lineage>
</organism>
<dbReference type="PROSITE" id="PS51257">
    <property type="entry name" value="PROKAR_LIPOPROTEIN"/>
    <property type="match status" value="1"/>
</dbReference>
<feature type="region of interest" description="Disordered" evidence="1">
    <location>
        <begin position="21"/>
        <end position="82"/>
    </location>
</feature>
<feature type="compositionally biased region" description="Low complexity" evidence="1">
    <location>
        <begin position="46"/>
        <end position="60"/>
    </location>
</feature>
<dbReference type="OrthoDB" id="9783680at2"/>
<evidence type="ECO:0000256" key="2">
    <source>
        <dbReference type="SAM" id="SignalP"/>
    </source>
</evidence>
<dbReference type="eggNOG" id="ENOG502ZPKM">
    <property type="taxonomic scope" value="Bacteria"/>
</dbReference>
<gene>
    <name evidence="3" type="ORF">STRCR_0186</name>
</gene>
<name>G5JNN0_STRCG</name>
<dbReference type="AlphaFoldDB" id="G5JNN0"/>
<keyword evidence="4" id="KW-1185">Reference proteome</keyword>
<dbReference type="RefSeq" id="WP_004226530.1">
    <property type="nucleotide sequence ID" value="NZ_AEUV02000002.1"/>
</dbReference>
<sequence>MKKITYILVALLAIVAFSACSDDSTSTNHPAKYSTTSKSSSERADSSSSTQEGSSSVQSEPSQTVPQISDEEQPSQEQDRIVYVARDGTADVYWYSMDNMPANTNKSRVVQMKESDAIAAGKRHTTKEY</sequence>
<protein>
    <submittedName>
        <fullName evidence="3">Lipoprotein</fullName>
    </submittedName>
</protein>
<evidence type="ECO:0000313" key="3">
    <source>
        <dbReference type="EMBL" id="EHI73938.1"/>
    </source>
</evidence>
<dbReference type="EMBL" id="AEUV02000002">
    <property type="protein sequence ID" value="EHI73938.1"/>
    <property type="molecule type" value="Genomic_DNA"/>
</dbReference>
<dbReference type="STRING" id="873449.STRCR_0186"/>
<dbReference type="Proteomes" id="UP000004322">
    <property type="component" value="Unassembled WGS sequence"/>
</dbReference>
<feature type="chain" id="PRO_5039350815" evidence="2">
    <location>
        <begin position="22"/>
        <end position="129"/>
    </location>
</feature>